<evidence type="ECO:0000313" key="1">
    <source>
        <dbReference type="EMBL" id="KIK74891.1"/>
    </source>
</evidence>
<organism evidence="1 2">
    <name type="scientific">Paxillus rubicundulus Ve08.2h10</name>
    <dbReference type="NCBI Taxonomy" id="930991"/>
    <lineage>
        <taxon>Eukaryota</taxon>
        <taxon>Fungi</taxon>
        <taxon>Dikarya</taxon>
        <taxon>Basidiomycota</taxon>
        <taxon>Agaricomycotina</taxon>
        <taxon>Agaricomycetes</taxon>
        <taxon>Agaricomycetidae</taxon>
        <taxon>Boletales</taxon>
        <taxon>Paxilineae</taxon>
        <taxon>Paxillaceae</taxon>
        <taxon>Paxillus</taxon>
    </lineage>
</organism>
<dbReference type="STRING" id="930991.A0A0D0CUW9"/>
<reference evidence="2" key="2">
    <citation type="submission" date="2015-01" db="EMBL/GenBank/DDBJ databases">
        <title>Evolutionary Origins and Diversification of the Mycorrhizal Mutualists.</title>
        <authorList>
            <consortium name="DOE Joint Genome Institute"/>
            <consortium name="Mycorrhizal Genomics Consortium"/>
            <person name="Kohler A."/>
            <person name="Kuo A."/>
            <person name="Nagy L.G."/>
            <person name="Floudas D."/>
            <person name="Copeland A."/>
            <person name="Barry K.W."/>
            <person name="Cichocki N."/>
            <person name="Veneault-Fourrey C."/>
            <person name="LaButti K."/>
            <person name="Lindquist E.A."/>
            <person name="Lipzen A."/>
            <person name="Lundell T."/>
            <person name="Morin E."/>
            <person name="Murat C."/>
            <person name="Riley R."/>
            <person name="Ohm R."/>
            <person name="Sun H."/>
            <person name="Tunlid A."/>
            <person name="Henrissat B."/>
            <person name="Grigoriev I.V."/>
            <person name="Hibbett D.S."/>
            <person name="Martin F."/>
        </authorList>
    </citation>
    <scope>NUCLEOTIDE SEQUENCE [LARGE SCALE GENOMIC DNA]</scope>
    <source>
        <strain evidence="2">Ve08.2h10</strain>
    </source>
</reference>
<sequence length="135" mass="14912">RTKPSDYLCSCCPLCFGGEDWREPCNNEPDCIVCLDACFTQKCTHNPRNSAVQDPPNPTNTVFVAAHDIQAMEAFVEVKRQSCSKKRKGQSPKDALDGYKEGMRAPVSVLNSCGELFLAADEKHQKASTCFFADT</sequence>
<feature type="non-terminal residue" evidence="1">
    <location>
        <position position="1"/>
    </location>
</feature>
<dbReference type="InParanoid" id="A0A0D0CUW9"/>
<reference evidence="1 2" key="1">
    <citation type="submission" date="2014-04" db="EMBL/GenBank/DDBJ databases">
        <authorList>
            <consortium name="DOE Joint Genome Institute"/>
            <person name="Kuo A."/>
            <person name="Kohler A."/>
            <person name="Jargeat P."/>
            <person name="Nagy L.G."/>
            <person name="Floudas D."/>
            <person name="Copeland A."/>
            <person name="Barry K.W."/>
            <person name="Cichocki N."/>
            <person name="Veneault-Fourrey C."/>
            <person name="LaButti K."/>
            <person name="Lindquist E.A."/>
            <person name="Lipzen A."/>
            <person name="Lundell T."/>
            <person name="Morin E."/>
            <person name="Murat C."/>
            <person name="Sun H."/>
            <person name="Tunlid A."/>
            <person name="Henrissat B."/>
            <person name="Grigoriev I.V."/>
            <person name="Hibbett D.S."/>
            <person name="Martin F."/>
            <person name="Nordberg H.P."/>
            <person name="Cantor M.N."/>
            <person name="Hua S.X."/>
        </authorList>
    </citation>
    <scope>NUCLEOTIDE SEQUENCE [LARGE SCALE GENOMIC DNA]</scope>
    <source>
        <strain evidence="1 2">Ve08.2h10</strain>
    </source>
</reference>
<name>A0A0D0CUW9_9AGAM</name>
<keyword evidence="2" id="KW-1185">Reference proteome</keyword>
<accession>A0A0D0CUW9</accession>
<dbReference type="OrthoDB" id="2666777at2759"/>
<dbReference type="EMBL" id="KN828486">
    <property type="protein sequence ID" value="KIK74891.1"/>
    <property type="molecule type" value="Genomic_DNA"/>
</dbReference>
<dbReference type="HOGENOM" id="CLU_004552_3_0_1"/>
<gene>
    <name evidence="1" type="ORF">PAXRUDRAFT_46348</name>
</gene>
<protein>
    <submittedName>
        <fullName evidence="1">Uncharacterized protein</fullName>
    </submittedName>
</protein>
<proteinExistence type="predicted"/>
<evidence type="ECO:0000313" key="2">
    <source>
        <dbReference type="Proteomes" id="UP000054538"/>
    </source>
</evidence>
<feature type="non-terminal residue" evidence="1">
    <location>
        <position position="135"/>
    </location>
</feature>
<dbReference type="Proteomes" id="UP000054538">
    <property type="component" value="Unassembled WGS sequence"/>
</dbReference>
<dbReference type="AlphaFoldDB" id="A0A0D0CUW9"/>